<evidence type="ECO:0000259" key="13">
    <source>
        <dbReference type="PROSITE" id="PS51643"/>
    </source>
</evidence>
<evidence type="ECO:0000256" key="4">
    <source>
        <dbReference type="ARBA" id="ARBA00022723"/>
    </source>
</evidence>
<evidence type="ECO:0000256" key="8">
    <source>
        <dbReference type="ARBA" id="ARBA00022840"/>
    </source>
</evidence>
<evidence type="ECO:0000256" key="6">
    <source>
        <dbReference type="ARBA" id="ARBA00022801"/>
    </source>
</evidence>
<evidence type="ECO:0000256" key="10">
    <source>
        <dbReference type="ARBA" id="ARBA00038437"/>
    </source>
</evidence>
<feature type="domain" description="HD Cas3-type" evidence="13">
    <location>
        <begin position="6"/>
        <end position="208"/>
    </location>
</feature>
<feature type="domain" description="Helicase C-terminal" evidence="12">
    <location>
        <begin position="448"/>
        <end position="612"/>
    </location>
</feature>
<keyword evidence="6" id="KW-0378">Hydrolase</keyword>
<dbReference type="PROSITE" id="PS51192">
    <property type="entry name" value="HELICASE_ATP_BIND_1"/>
    <property type="match status" value="1"/>
</dbReference>
<dbReference type="Gene3D" id="1.10.3210.30">
    <property type="match status" value="1"/>
</dbReference>
<dbReference type="InterPro" id="IPR038257">
    <property type="entry name" value="CRISPR-assoc_Cas3_HD_sf"/>
</dbReference>
<dbReference type="Pfam" id="PF18019">
    <property type="entry name" value="Cas3_HD"/>
    <property type="match status" value="1"/>
</dbReference>
<evidence type="ECO:0000313" key="14">
    <source>
        <dbReference type="EMBL" id="MCB5445846.1"/>
    </source>
</evidence>
<keyword evidence="15" id="KW-1185">Reference proteome</keyword>
<dbReference type="Proteomes" id="UP001299409">
    <property type="component" value="Unassembled WGS sequence"/>
</dbReference>
<keyword evidence="3" id="KW-0540">Nuclease</keyword>
<dbReference type="Pfam" id="PF00270">
    <property type="entry name" value="DEAD"/>
    <property type="match status" value="1"/>
</dbReference>
<name>A0ABS8CWI8_9FIRM</name>
<keyword evidence="4" id="KW-0479">Metal-binding</keyword>
<evidence type="ECO:0000259" key="11">
    <source>
        <dbReference type="PROSITE" id="PS51192"/>
    </source>
</evidence>
<evidence type="ECO:0000256" key="5">
    <source>
        <dbReference type="ARBA" id="ARBA00022741"/>
    </source>
</evidence>
<evidence type="ECO:0000256" key="1">
    <source>
        <dbReference type="ARBA" id="ARBA00006847"/>
    </source>
</evidence>
<dbReference type="InterPro" id="IPR006474">
    <property type="entry name" value="Helicase_Cas3_CRISPR-ass_core"/>
</dbReference>
<sequence>MDIIAKTKPYETLREHTDELRKELEMLKATYGEKIEALISIDKNEFWRLLDIIIEFHDLGKVYTAFQNKLKCVLNEMLNTPKKYTLENTDFLNDIGHNYMSPAFMNFKKLNITNKEIKRIVIQAIIYHHERGLIIDEDLEKRLDKIIEIDLSNKVDLIQNDFNPKYYIRQKKLNSGYLQYAKKRIDSGDKNYNLYILIKGLTHRLDHSASGHEEIEVNSDKNIGLYTENYFKIKEYQKKEAQEFAIKNREKNIILVASTGMGKTETALFWIDKDKAFFTLPLRVSINALYDRVSKSDEINYNYAGLLHSTSADYLKDNGYTDFEKSSNLSRQLSQKLTFSTIDQIFKFPFKYKGYEKEYATLAYSKVVIDEIQAYSPEIAATLIKGIEMIHNIGGKFMIMTATMPTLYLEEMKRRGILDETTVMGEFISDGERHNIKILDESLYDKNNIEKIIEQSKNKKVLIILNTVASSIEMYSKIQEHNESININLLHSMFIQEHRSILEQNIKDFAKSKQNGIWITTQLVEASLDIDFDVLHTEISTLDSLFQRLGRCNRAGKKTTDNTNVFIYTKDKNGVGTIYDEEIVDRSIQYLNEFCNAKLNSEKLILNEKDKMDMISELYNRKNLKESEFLSKFDKTLKLLDGIEASELTKQQAQKMLREIDSYTVIPRNIYDSIRDTLIEDFYQLNNEFSKAYDEKNYDLIDKLKVEKRDLKNRILKKTVTIPQYKANKNSIIREIIIGNGLVRGLEDIYVLECEYDATLEEEQGKHGIQSIIKGQGVLLNKELNQFM</sequence>
<dbReference type="NCBIfam" id="TIGR01587">
    <property type="entry name" value="cas3_core"/>
    <property type="match status" value="1"/>
</dbReference>
<keyword evidence="9" id="KW-0051">Antiviral defense</keyword>
<keyword evidence="8" id="KW-0067">ATP-binding</keyword>
<dbReference type="InterPro" id="IPR050079">
    <property type="entry name" value="DEAD_box_RNA_helicase"/>
</dbReference>
<dbReference type="NCBIfam" id="TIGR01596">
    <property type="entry name" value="cas3_HD"/>
    <property type="match status" value="1"/>
</dbReference>
<dbReference type="InterPro" id="IPR011545">
    <property type="entry name" value="DEAD/DEAH_box_helicase_dom"/>
</dbReference>
<evidence type="ECO:0000259" key="12">
    <source>
        <dbReference type="PROSITE" id="PS51194"/>
    </source>
</evidence>
<dbReference type="InterPro" id="IPR006483">
    <property type="entry name" value="CRISPR-assoc_Cas3_HD"/>
</dbReference>
<dbReference type="PANTHER" id="PTHR47959:SF16">
    <property type="entry name" value="CRISPR-ASSOCIATED NUCLEASE_HELICASE CAS3-RELATED"/>
    <property type="match status" value="1"/>
</dbReference>
<evidence type="ECO:0000256" key="7">
    <source>
        <dbReference type="ARBA" id="ARBA00022806"/>
    </source>
</evidence>
<dbReference type="InterPro" id="IPR001650">
    <property type="entry name" value="Helicase_C-like"/>
</dbReference>
<dbReference type="InterPro" id="IPR054712">
    <property type="entry name" value="Cas3-like_dom"/>
</dbReference>
<dbReference type="PROSITE" id="PS51643">
    <property type="entry name" value="HD_CAS3"/>
    <property type="match status" value="1"/>
</dbReference>
<feature type="domain" description="Helicase ATP-binding" evidence="11">
    <location>
        <begin position="244"/>
        <end position="422"/>
    </location>
</feature>
<keyword evidence="7" id="KW-0347">Helicase</keyword>
<accession>A0ABS8CWI8</accession>
<comment type="caution">
    <text evidence="14">The sequence shown here is derived from an EMBL/GenBank/DDBJ whole genome shotgun (WGS) entry which is preliminary data.</text>
</comment>
<dbReference type="Pfam" id="PF22590">
    <property type="entry name" value="Cas3-like_C_2"/>
    <property type="match status" value="1"/>
</dbReference>
<evidence type="ECO:0000313" key="15">
    <source>
        <dbReference type="Proteomes" id="UP001299409"/>
    </source>
</evidence>
<dbReference type="EMBL" id="JAJBMB010000005">
    <property type="protein sequence ID" value="MCB5445846.1"/>
    <property type="molecule type" value="Genomic_DNA"/>
</dbReference>
<reference evidence="14 15" key="1">
    <citation type="submission" date="2021-10" db="EMBL/GenBank/DDBJ databases">
        <title>Collection of gut derived symbiotic bacterial strains cultured from healthy donors.</title>
        <authorList>
            <person name="Lin H."/>
            <person name="Littmann E."/>
            <person name="Claire K."/>
            <person name="Pamer E."/>
        </authorList>
    </citation>
    <scope>NUCLEOTIDE SEQUENCE [LARGE SCALE GENOMIC DNA]</scope>
    <source>
        <strain evidence="14 15">MSK.17.68</strain>
    </source>
</reference>
<dbReference type="PROSITE" id="PS51194">
    <property type="entry name" value="HELICASE_CTER"/>
    <property type="match status" value="1"/>
</dbReference>
<dbReference type="InterPro" id="IPR014001">
    <property type="entry name" value="Helicase_ATP-bd"/>
</dbReference>
<protein>
    <submittedName>
        <fullName evidence="14">CRISPR-associated helicase Cas3</fullName>
    </submittedName>
</protein>
<dbReference type="RefSeq" id="WP_226914595.1">
    <property type="nucleotide sequence ID" value="NZ_BAABXU010000001.1"/>
</dbReference>
<proteinExistence type="inferred from homology"/>
<evidence type="ECO:0000256" key="3">
    <source>
        <dbReference type="ARBA" id="ARBA00022722"/>
    </source>
</evidence>
<evidence type="ECO:0000256" key="2">
    <source>
        <dbReference type="ARBA" id="ARBA00009046"/>
    </source>
</evidence>
<comment type="similarity">
    <text evidence="1">In the N-terminal section; belongs to the CRISPR-associated nuclease Cas3-HD family.</text>
</comment>
<evidence type="ECO:0000256" key="9">
    <source>
        <dbReference type="ARBA" id="ARBA00023118"/>
    </source>
</evidence>
<dbReference type="PANTHER" id="PTHR47959">
    <property type="entry name" value="ATP-DEPENDENT RNA HELICASE RHLE-RELATED"/>
    <property type="match status" value="1"/>
</dbReference>
<keyword evidence="5" id="KW-0547">Nucleotide-binding</keyword>
<dbReference type="Gene3D" id="3.40.50.300">
    <property type="entry name" value="P-loop containing nucleotide triphosphate hydrolases"/>
    <property type="match status" value="2"/>
</dbReference>
<comment type="similarity">
    <text evidence="10">Belongs to the DEAD box helicase family.</text>
</comment>
<organism evidence="14 15">
    <name type="scientific">Intestinibacter bartlettii</name>
    <dbReference type="NCBI Taxonomy" id="261299"/>
    <lineage>
        <taxon>Bacteria</taxon>
        <taxon>Bacillati</taxon>
        <taxon>Bacillota</taxon>
        <taxon>Clostridia</taxon>
        <taxon>Peptostreptococcales</taxon>
        <taxon>Peptostreptococcaceae</taxon>
        <taxon>Intestinibacter</taxon>
    </lineage>
</organism>
<gene>
    <name evidence="14" type="primary">cas3</name>
    <name evidence="14" type="ORF">LIP50_06460</name>
</gene>
<comment type="similarity">
    <text evidence="2">In the central section; belongs to the CRISPR-associated helicase Cas3 family.</text>
</comment>
<dbReference type="CDD" id="cd09641">
    <property type="entry name" value="Cas3''_I"/>
    <property type="match status" value="1"/>
</dbReference>
<dbReference type="InterPro" id="IPR027417">
    <property type="entry name" value="P-loop_NTPase"/>
</dbReference>
<dbReference type="SUPFAM" id="SSF52540">
    <property type="entry name" value="P-loop containing nucleoside triphosphate hydrolases"/>
    <property type="match status" value="1"/>
</dbReference>
<dbReference type="SMART" id="SM00487">
    <property type="entry name" value="DEXDc"/>
    <property type="match status" value="1"/>
</dbReference>